<evidence type="ECO:0000256" key="4">
    <source>
        <dbReference type="ARBA" id="ARBA00022989"/>
    </source>
</evidence>
<dbReference type="PANTHER" id="PTHR32322:SF2">
    <property type="entry name" value="EAMA DOMAIN-CONTAINING PROTEIN"/>
    <property type="match status" value="1"/>
</dbReference>
<name>A0ABY1R9L2_9MICO</name>
<dbReference type="SUPFAM" id="SSF103481">
    <property type="entry name" value="Multidrug resistance efflux transporter EmrE"/>
    <property type="match status" value="2"/>
</dbReference>
<dbReference type="Pfam" id="PF00892">
    <property type="entry name" value="EamA"/>
    <property type="match status" value="2"/>
</dbReference>
<keyword evidence="3 6" id="KW-0812">Transmembrane</keyword>
<evidence type="ECO:0000256" key="2">
    <source>
        <dbReference type="ARBA" id="ARBA00007362"/>
    </source>
</evidence>
<dbReference type="InterPro" id="IPR037185">
    <property type="entry name" value="EmrE-like"/>
</dbReference>
<evidence type="ECO:0000256" key="1">
    <source>
        <dbReference type="ARBA" id="ARBA00004141"/>
    </source>
</evidence>
<feature type="transmembrane region" description="Helical" evidence="6">
    <location>
        <begin position="151"/>
        <end position="171"/>
    </location>
</feature>
<dbReference type="PANTHER" id="PTHR32322">
    <property type="entry name" value="INNER MEMBRANE TRANSPORTER"/>
    <property type="match status" value="1"/>
</dbReference>
<feature type="transmembrane region" description="Helical" evidence="6">
    <location>
        <begin position="295"/>
        <end position="314"/>
    </location>
</feature>
<keyword evidence="9" id="KW-1185">Reference proteome</keyword>
<feature type="transmembrane region" description="Helical" evidence="6">
    <location>
        <begin position="127"/>
        <end position="145"/>
    </location>
</feature>
<dbReference type="InterPro" id="IPR050638">
    <property type="entry name" value="AA-Vitamin_Transporters"/>
</dbReference>
<dbReference type="Proteomes" id="UP000194464">
    <property type="component" value="Unassembled WGS sequence"/>
</dbReference>
<feature type="transmembrane region" description="Helical" evidence="6">
    <location>
        <begin position="206"/>
        <end position="225"/>
    </location>
</feature>
<comment type="subcellular location">
    <subcellularLocation>
        <location evidence="1">Membrane</location>
        <topology evidence="1">Multi-pass membrane protein</topology>
    </subcellularLocation>
</comment>
<evidence type="ECO:0000313" key="8">
    <source>
        <dbReference type="EMBL" id="SMQ63590.1"/>
    </source>
</evidence>
<reference evidence="8 9" key="1">
    <citation type="submission" date="2017-04" db="EMBL/GenBank/DDBJ databases">
        <authorList>
            <person name="Varghese N."/>
            <person name="Submissions S."/>
        </authorList>
    </citation>
    <scope>NUCLEOTIDE SEQUENCE [LARGE SCALE GENOMIC DNA]</scope>
    <source>
        <strain evidence="8 9">VKM Ac-1784</strain>
    </source>
</reference>
<gene>
    <name evidence="8" type="ORF">SAMN06295909_0902</name>
</gene>
<feature type="transmembrane region" description="Helical" evidence="6">
    <location>
        <begin position="270"/>
        <end position="289"/>
    </location>
</feature>
<keyword evidence="4 6" id="KW-1133">Transmembrane helix</keyword>
<proteinExistence type="inferred from homology"/>
<protein>
    <submittedName>
        <fullName evidence="8">Probable blue pigment (Indigoidine) exporter</fullName>
    </submittedName>
</protein>
<feature type="domain" description="EamA" evidence="7">
    <location>
        <begin position="203"/>
        <end position="312"/>
    </location>
</feature>
<feature type="transmembrane region" description="Helical" evidence="6">
    <location>
        <begin position="12"/>
        <end position="31"/>
    </location>
</feature>
<feature type="transmembrane region" description="Helical" evidence="6">
    <location>
        <begin position="237"/>
        <end position="258"/>
    </location>
</feature>
<dbReference type="InterPro" id="IPR000620">
    <property type="entry name" value="EamA_dom"/>
</dbReference>
<dbReference type="EMBL" id="FXWJ01000001">
    <property type="protein sequence ID" value="SMQ63590.1"/>
    <property type="molecule type" value="Genomic_DNA"/>
</dbReference>
<accession>A0ABY1R9L2</accession>
<evidence type="ECO:0000256" key="6">
    <source>
        <dbReference type="SAM" id="Phobius"/>
    </source>
</evidence>
<evidence type="ECO:0000256" key="3">
    <source>
        <dbReference type="ARBA" id="ARBA00022692"/>
    </source>
</evidence>
<feature type="transmembrane region" description="Helical" evidence="6">
    <location>
        <begin position="99"/>
        <end position="120"/>
    </location>
</feature>
<keyword evidence="5 6" id="KW-0472">Membrane</keyword>
<evidence type="ECO:0000313" key="9">
    <source>
        <dbReference type="Proteomes" id="UP000194464"/>
    </source>
</evidence>
<comment type="similarity">
    <text evidence="2">Belongs to the EamA transporter family.</text>
</comment>
<evidence type="ECO:0000259" key="7">
    <source>
        <dbReference type="Pfam" id="PF00892"/>
    </source>
</evidence>
<feature type="transmembrane region" description="Helical" evidence="6">
    <location>
        <begin position="43"/>
        <end position="61"/>
    </location>
</feature>
<feature type="transmembrane region" description="Helical" evidence="6">
    <location>
        <begin position="73"/>
        <end position="93"/>
    </location>
</feature>
<sequence>MLSYYCSVLSNQLRVAAVTAIAPISWGTTYLVTSELLPPGRPLLAAVLRALPAGLLLLAITRTLPVGGWWWRSLVLGTLNIGAFFAFLFLAAYRLPGGVAATMGAIGPVLVAVLASLLVGEALTVRRVVAGFAGVLGVALIVLQADARLDAVGVVAALAGAVSMSLGSVLSKRWGRPQVGRRIGARRRTSPDLDPNAGSGAPVSGLALTAWQLVAGGLVLVPVLLLVEGLPSDAPDAAAIGGYAYLSLVGTALAYALWFRGIAALPVGSVSFLGLLSPVVAVLAGLVVLGEALSLGQLLGIAVVAGSLILVFTARRPRAILSA</sequence>
<dbReference type="Gene3D" id="1.10.3730.20">
    <property type="match status" value="1"/>
</dbReference>
<organism evidence="8 9">
    <name type="scientific">Plantibacter elymi</name>
    <name type="common">nom. nud.</name>
    <dbReference type="NCBI Taxonomy" id="199708"/>
    <lineage>
        <taxon>Bacteria</taxon>
        <taxon>Bacillati</taxon>
        <taxon>Actinomycetota</taxon>
        <taxon>Actinomycetes</taxon>
        <taxon>Micrococcales</taxon>
        <taxon>Microbacteriaceae</taxon>
        <taxon>Plantibacter</taxon>
    </lineage>
</organism>
<feature type="domain" description="EamA" evidence="7">
    <location>
        <begin position="20"/>
        <end position="142"/>
    </location>
</feature>
<comment type="caution">
    <text evidence="8">The sequence shown here is derived from an EMBL/GenBank/DDBJ whole genome shotgun (WGS) entry which is preliminary data.</text>
</comment>
<evidence type="ECO:0000256" key="5">
    <source>
        <dbReference type="ARBA" id="ARBA00023136"/>
    </source>
</evidence>